<proteinExistence type="predicted"/>
<name>A0A085M6Y4_9BILA</name>
<reference evidence="1 2" key="1">
    <citation type="journal article" date="2014" name="Nat. Genet.">
        <title>Genome and transcriptome of the porcine whipworm Trichuris suis.</title>
        <authorList>
            <person name="Jex A.R."/>
            <person name="Nejsum P."/>
            <person name="Schwarz E.M."/>
            <person name="Hu L."/>
            <person name="Young N.D."/>
            <person name="Hall R.S."/>
            <person name="Korhonen P.K."/>
            <person name="Liao S."/>
            <person name="Thamsborg S."/>
            <person name="Xia J."/>
            <person name="Xu P."/>
            <person name="Wang S."/>
            <person name="Scheerlinck J.P."/>
            <person name="Hofmann A."/>
            <person name="Sternberg P.W."/>
            <person name="Wang J."/>
            <person name="Gasser R.B."/>
        </authorList>
    </citation>
    <scope>NUCLEOTIDE SEQUENCE [LARGE SCALE GENOMIC DNA]</scope>
    <source>
        <strain evidence="1">DCEP-RM93M</strain>
    </source>
</reference>
<sequence>MNSGDRHEDAKTPMLFGRHAEMPCSEGCRKPACDAFKGISSTGGQLALMRENLNSKTGKRDYSQQITSSRKVVKKRKCQVNDITEMTAP</sequence>
<keyword evidence="2" id="KW-1185">Reference proteome</keyword>
<organism evidence="1 2">
    <name type="scientific">Trichuris suis</name>
    <name type="common">pig whipworm</name>
    <dbReference type="NCBI Taxonomy" id="68888"/>
    <lineage>
        <taxon>Eukaryota</taxon>
        <taxon>Metazoa</taxon>
        <taxon>Ecdysozoa</taxon>
        <taxon>Nematoda</taxon>
        <taxon>Enoplea</taxon>
        <taxon>Dorylaimia</taxon>
        <taxon>Trichinellida</taxon>
        <taxon>Trichuridae</taxon>
        <taxon>Trichuris</taxon>
    </lineage>
</organism>
<dbReference type="Proteomes" id="UP000030764">
    <property type="component" value="Unassembled WGS sequence"/>
</dbReference>
<evidence type="ECO:0000313" key="1">
    <source>
        <dbReference type="EMBL" id="KFD52980.1"/>
    </source>
</evidence>
<gene>
    <name evidence="1" type="ORF">M513_06096</name>
</gene>
<accession>A0A085M6Y4</accession>
<dbReference type="AlphaFoldDB" id="A0A085M6Y4"/>
<protein>
    <submittedName>
        <fullName evidence="1">Uncharacterized protein</fullName>
    </submittedName>
</protein>
<evidence type="ECO:0000313" key="2">
    <source>
        <dbReference type="Proteomes" id="UP000030764"/>
    </source>
</evidence>
<dbReference type="EMBL" id="KL363221">
    <property type="protein sequence ID" value="KFD52980.1"/>
    <property type="molecule type" value="Genomic_DNA"/>
</dbReference>